<dbReference type="GO" id="GO:0020037">
    <property type="term" value="F:heme binding"/>
    <property type="evidence" value="ECO:0007669"/>
    <property type="project" value="InterPro"/>
</dbReference>
<comment type="caution">
    <text evidence="9">The sequence shown here is derived from an EMBL/GenBank/DDBJ whole genome shotgun (WGS) entry which is preliminary data.</text>
</comment>
<keyword evidence="5 6" id="KW-0408">Iron</keyword>
<dbReference type="AlphaFoldDB" id="A0A7X1TRT4"/>
<dbReference type="SUPFAM" id="SSF46626">
    <property type="entry name" value="Cytochrome c"/>
    <property type="match status" value="1"/>
</dbReference>
<keyword evidence="1" id="KW-0813">Transport</keyword>
<keyword evidence="7" id="KW-1133">Transmembrane helix</keyword>
<sequence length="139" mass="13708">MSGDGFSRGEITAIVGFVALAAVIGIGSYRAGVNVAHETGGGAIVTAAAGDTTVNGQTLYASSCGGCHGAQAQGGVGPSLAESAAWSGPDFNAAVLHGQAPGGRVLAPVMPRFAETGLNGEEATPERIEAIHTYVKGLQ</sequence>
<evidence type="ECO:0000256" key="4">
    <source>
        <dbReference type="ARBA" id="ARBA00022982"/>
    </source>
</evidence>
<dbReference type="GO" id="GO:0046872">
    <property type="term" value="F:metal ion binding"/>
    <property type="evidence" value="ECO:0007669"/>
    <property type="project" value="UniProtKB-KW"/>
</dbReference>
<keyword evidence="2 6" id="KW-0349">Heme</keyword>
<keyword evidence="4" id="KW-0249">Electron transport</keyword>
<name>A0A7X1TRT4_9DEIO</name>
<reference evidence="9 10" key="1">
    <citation type="submission" date="2019-10" db="EMBL/GenBank/DDBJ databases">
        <title>Deinococcus sp. isolated from soil.</title>
        <authorList>
            <person name="Li Y."/>
            <person name="Wang J."/>
        </authorList>
    </citation>
    <scope>NUCLEOTIDE SEQUENCE [LARGE SCALE GENOMIC DNA]</scope>
    <source>
        <strain evidence="9 10">SDU3-2</strain>
    </source>
</reference>
<dbReference type="EMBL" id="WBSL01000004">
    <property type="protein sequence ID" value="MPY67138.1"/>
    <property type="molecule type" value="Genomic_DNA"/>
</dbReference>
<dbReference type="Pfam" id="PF13442">
    <property type="entry name" value="Cytochrome_CBB3"/>
    <property type="match status" value="1"/>
</dbReference>
<feature type="domain" description="Cytochrome c" evidence="8">
    <location>
        <begin position="51"/>
        <end position="139"/>
    </location>
</feature>
<dbReference type="GO" id="GO:0009055">
    <property type="term" value="F:electron transfer activity"/>
    <property type="evidence" value="ECO:0007669"/>
    <property type="project" value="InterPro"/>
</dbReference>
<dbReference type="RefSeq" id="WP_152871453.1">
    <property type="nucleotide sequence ID" value="NZ_WBSL01000004.1"/>
</dbReference>
<evidence type="ECO:0000259" key="8">
    <source>
        <dbReference type="PROSITE" id="PS51007"/>
    </source>
</evidence>
<dbReference type="InterPro" id="IPR009056">
    <property type="entry name" value="Cyt_c-like_dom"/>
</dbReference>
<dbReference type="InterPro" id="IPR051811">
    <property type="entry name" value="Cytochrome_c550/c551-like"/>
</dbReference>
<dbReference type="PANTHER" id="PTHR37823:SF1">
    <property type="entry name" value="CYTOCHROME C-553-LIKE"/>
    <property type="match status" value="1"/>
</dbReference>
<evidence type="ECO:0000256" key="2">
    <source>
        <dbReference type="ARBA" id="ARBA00022617"/>
    </source>
</evidence>
<dbReference type="Gene3D" id="1.10.760.10">
    <property type="entry name" value="Cytochrome c-like domain"/>
    <property type="match status" value="1"/>
</dbReference>
<feature type="transmembrane region" description="Helical" evidence="7">
    <location>
        <begin position="12"/>
        <end position="29"/>
    </location>
</feature>
<evidence type="ECO:0000256" key="6">
    <source>
        <dbReference type="PROSITE-ProRule" id="PRU00433"/>
    </source>
</evidence>
<keyword evidence="7" id="KW-0812">Transmembrane</keyword>
<gene>
    <name evidence="9" type="ORF">F8S09_10605</name>
</gene>
<evidence type="ECO:0000256" key="1">
    <source>
        <dbReference type="ARBA" id="ARBA00022448"/>
    </source>
</evidence>
<dbReference type="InterPro" id="IPR036909">
    <property type="entry name" value="Cyt_c-like_dom_sf"/>
</dbReference>
<evidence type="ECO:0000313" key="10">
    <source>
        <dbReference type="Proteomes" id="UP000484842"/>
    </source>
</evidence>
<keyword evidence="7" id="KW-0472">Membrane</keyword>
<evidence type="ECO:0000313" key="9">
    <source>
        <dbReference type="EMBL" id="MPY67138.1"/>
    </source>
</evidence>
<dbReference type="Proteomes" id="UP000484842">
    <property type="component" value="Unassembled WGS sequence"/>
</dbReference>
<organism evidence="9 10">
    <name type="scientific">Deinococcus terrestris</name>
    <dbReference type="NCBI Taxonomy" id="2651870"/>
    <lineage>
        <taxon>Bacteria</taxon>
        <taxon>Thermotogati</taxon>
        <taxon>Deinococcota</taxon>
        <taxon>Deinococci</taxon>
        <taxon>Deinococcales</taxon>
        <taxon>Deinococcaceae</taxon>
        <taxon>Deinococcus</taxon>
    </lineage>
</organism>
<evidence type="ECO:0000256" key="7">
    <source>
        <dbReference type="SAM" id="Phobius"/>
    </source>
</evidence>
<proteinExistence type="predicted"/>
<dbReference type="PANTHER" id="PTHR37823">
    <property type="entry name" value="CYTOCHROME C-553-LIKE"/>
    <property type="match status" value="1"/>
</dbReference>
<protein>
    <submittedName>
        <fullName evidence="9">C-type cytochrome</fullName>
    </submittedName>
</protein>
<evidence type="ECO:0000256" key="3">
    <source>
        <dbReference type="ARBA" id="ARBA00022723"/>
    </source>
</evidence>
<keyword evidence="3 6" id="KW-0479">Metal-binding</keyword>
<dbReference type="PROSITE" id="PS51007">
    <property type="entry name" value="CYTC"/>
    <property type="match status" value="1"/>
</dbReference>
<accession>A0A7X1TRT4</accession>
<evidence type="ECO:0000256" key="5">
    <source>
        <dbReference type="ARBA" id="ARBA00023004"/>
    </source>
</evidence>
<keyword evidence="10" id="KW-1185">Reference proteome</keyword>